<dbReference type="EMBL" id="LDEV01002218">
    <property type="protein sequence ID" value="KLJ09888.1"/>
    <property type="molecule type" value="Genomic_DNA"/>
</dbReference>
<proteinExistence type="predicted"/>
<gene>
    <name evidence="1" type="ORF">EMPG_14681</name>
</gene>
<evidence type="ECO:0000313" key="1">
    <source>
        <dbReference type="EMBL" id="KLJ09888.1"/>
    </source>
</evidence>
<dbReference type="Proteomes" id="UP000053573">
    <property type="component" value="Unassembled WGS sequence"/>
</dbReference>
<evidence type="ECO:0000313" key="2">
    <source>
        <dbReference type="Proteomes" id="UP000053573"/>
    </source>
</evidence>
<dbReference type="AlphaFoldDB" id="A0A0H1BFL4"/>
<name>A0A0H1BFL4_9EURO</name>
<sequence>MPSSLKFRNSTRRSHWASLIQTKVNDCTLNVAIQKSNVLNCVSFHHEILLFSAGRPVFFKQMENFDIWTCTVSGKTINSVDIAMKSSHALEMAW</sequence>
<comment type="caution">
    <text evidence="1">The sequence shown here is derived from an EMBL/GenBank/DDBJ whole genome shotgun (WGS) entry which is preliminary data.</text>
</comment>
<reference evidence="2" key="1">
    <citation type="journal article" date="2015" name="PLoS Genet.">
        <title>The dynamic genome and transcriptome of the human fungal pathogen Blastomyces and close relative Emmonsia.</title>
        <authorList>
            <person name="Munoz J.F."/>
            <person name="Gauthier G.M."/>
            <person name="Desjardins C.A."/>
            <person name="Gallo J.E."/>
            <person name="Holder J."/>
            <person name="Sullivan T.D."/>
            <person name="Marty A.J."/>
            <person name="Carmen J.C."/>
            <person name="Chen Z."/>
            <person name="Ding L."/>
            <person name="Gujja S."/>
            <person name="Magrini V."/>
            <person name="Misas E."/>
            <person name="Mitreva M."/>
            <person name="Priest M."/>
            <person name="Saif S."/>
            <person name="Whiston E.A."/>
            <person name="Young S."/>
            <person name="Zeng Q."/>
            <person name="Goldman W.E."/>
            <person name="Mardis E.R."/>
            <person name="Taylor J.W."/>
            <person name="McEwen J.G."/>
            <person name="Clay O.K."/>
            <person name="Klein B.S."/>
            <person name="Cuomo C.A."/>
        </authorList>
    </citation>
    <scope>NUCLEOTIDE SEQUENCE [LARGE SCALE GENOMIC DNA]</scope>
    <source>
        <strain evidence="2">UAMH 139</strain>
    </source>
</reference>
<organism evidence="1 2">
    <name type="scientific">Blastomyces silverae</name>
    <dbReference type="NCBI Taxonomy" id="2060906"/>
    <lineage>
        <taxon>Eukaryota</taxon>
        <taxon>Fungi</taxon>
        <taxon>Dikarya</taxon>
        <taxon>Ascomycota</taxon>
        <taxon>Pezizomycotina</taxon>
        <taxon>Eurotiomycetes</taxon>
        <taxon>Eurotiomycetidae</taxon>
        <taxon>Onygenales</taxon>
        <taxon>Ajellomycetaceae</taxon>
        <taxon>Blastomyces</taxon>
    </lineage>
</organism>
<protein>
    <submittedName>
        <fullName evidence="1">Uncharacterized protein</fullName>
    </submittedName>
</protein>
<accession>A0A0H1BFL4</accession>
<keyword evidence="2" id="KW-1185">Reference proteome</keyword>